<evidence type="ECO:0000313" key="4">
    <source>
        <dbReference type="Proteomes" id="UP001141552"/>
    </source>
</evidence>
<keyword evidence="4" id="KW-1185">Reference proteome</keyword>
<feature type="transmembrane region" description="Helical" evidence="1">
    <location>
        <begin position="374"/>
        <end position="393"/>
    </location>
</feature>
<dbReference type="EMBL" id="JAKUCV010001296">
    <property type="protein sequence ID" value="KAJ4846996.1"/>
    <property type="molecule type" value="Genomic_DNA"/>
</dbReference>
<dbReference type="PANTHER" id="PTHR36330:SF2">
    <property type="entry name" value="LIPASE_LIPOOXYGENASE, PLAT_LH2 FAMILY PROTEIN"/>
    <property type="match status" value="1"/>
</dbReference>
<name>A0A9Q0GEN1_9ROSI</name>
<accession>A0A9Q0GEN1</accession>
<dbReference type="AlphaFoldDB" id="A0A9Q0GEN1"/>
<dbReference type="PANTHER" id="PTHR36330">
    <property type="entry name" value="LIPASE/LIPOOXYGENASE, PLAT/LH2 FAMILY PROTEIN"/>
    <property type="match status" value="1"/>
</dbReference>
<evidence type="ECO:0000256" key="1">
    <source>
        <dbReference type="SAM" id="Phobius"/>
    </source>
</evidence>
<comment type="caution">
    <text evidence="3">The sequence shown here is derived from an EMBL/GenBank/DDBJ whole genome shotgun (WGS) entry which is preliminary data.</text>
</comment>
<feature type="domain" description="DUF7755" evidence="2">
    <location>
        <begin position="100"/>
        <end position="235"/>
    </location>
</feature>
<dbReference type="InterPro" id="IPR056657">
    <property type="entry name" value="DUF7755"/>
</dbReference>
<sequence length="403" mass="43305">MESVSLRGALPFAATNLYSSIKIIPKHPSKHQTVAPPSRGSKRFRLYFKNRKQSDFRGNISDFQDYAEPLRLLPAAEPQVSGETSQEKLCRNLSLGKSRSLFKVTLQTSNAYGSSLSDLNGVVCLCLIDTNGDTVLQRILSVGDESLHFQTGGVDEFIFEGPKFGKLEAIWIGVQAGQWRLGNVSLIVVSACDSTEGNDGDKIYRSSAYEFEVDDVLVGRGSDTSLVELRPCLVTESSGTDPLALFGKKAFQSRPSPGGRISKEESMKEYEDLKISLLSYDALLIVAGTLISKFSAGENTAVAFFAGGVGGFLYLLLLQKYVDELPSSPSNSSASGGISGVIRGVKGPISILALAIGATLLAAKYNYGLTPRELAVGVAGFFACKVAVLLAAFKPIKLEFKEK</sequence>
<evidence type="ECO:0000259" key="2">
    <source>
        <dbReference type="Pfam" id="PF24938"/>
    </source>
</evidence>
<organism evidence="3 4">
    <name type="scientific">Turnera subulata</name>
    <dbReference type="NCBI Taxonomy" id="218843"/>
    <lineage>
        <taxon>Eukaryota</taxon>
        <taxon>Viridiplantae</taxon>
        <taxon>Streptophyta</taxon>
        <taxon>Embryophyta</taxon>
        <taxon>Tracheophyta</taxon>
        <taxon>Spermatophyta</taxon>
        <taxon>Magnoliopsida</taxon>
        <taxon>eudicotyledons</taxon>
        <taxon>Gunneridae</taxon>
        <taxon>Pentapetalae</taxon>
        <taxon>rosids</taxon>
        <taxon>fabids</taxon>
        <taxon>Malpighiales</taxon>
        <taxon>Passifloraceae</taxon>
        <taxon>Turnera</taxon>
    </lineage>
</organism>
<dbReference type="Gene3D" id="2.60.60.20">
    <property type="entry name" value="PLAT/LH2 domain"/>
    <property type="match status" value="1"/>
</dbReference>
<reference evidence="3" key="1">
    <citation type="submission" date="2022-02" db="EMBL/GenBank/DDBJ databases">
        <authorList>
            <person name="Henning P.M."/>
            <person name="McCubbin A.G."/>
            <person name="Shore J.S."/>
        </authorList>
    </citation>
    <scope>NUCLEOTIDE SEQUENCE</scope>
    <source>
        <strain evidence="3">F60SS</strain>
        <tissue evidence="3">Leaves</tissue>
    </source>
</reference>
<reference evidence="3" key="2">
    <citation type="journal article" date="2023" name="Plants (Basel)">
        <title>Annotation of the Turnera subulata (Passifloraceae) Draft Genome Reveals the S-Locus Evolved after the Divergence of Turneroideae from Passifloroideae in a Stepwise Manner.</title>
        <authorList>
            <person name="Henning P.M."/>
            <person name="Roalson E.H."/>
            <person name="Mir W."/>
            <person name="McCubbin A.G."/>
            <person name="Shore J.S."/>
        </authorList>
    </citation>
    <scope>NUCLEOTIDE SEQUENCE</scope>
    <source>
        <strain evidence="3">F60SS</strain>
    </source>
</reference>
<keyword evidence="1" id="KW-0472">Membrane</keyword>
<protein>
    <recommendedName>
        <fullName evidence="2">DUF7755 domain-containing protein</fullName>
    </recommendedName>
</protein>
<dbReference type="OrthoDB" id="2018869at2759"/>
<keyword evidence="1" id="KW-0812">Transmembrane</keyword>
<feature type="transmembrane region" description="Helical" evidence="1">
    <location>
        <begin position="349"/>
        <end position="368"/>
    </location>
</feature>
<dbReference type="Proteomes" id="UP001141552">
    <property type="component" value="Unassembled WGS sequence"/>
</dbReference>
<evidence type="ECO:0000313" key="3">
    <source>
        <dbReference type="EMBL" id="KAJ4846996.1"/>
    </source>
</evidence>
<dbReference type="Pfam" id="PF24938">
    <property type="entry name" value="DUF7755"/>
    <property type="match status" value="1"/>
</dbReference>
<feature type="transmembrane region" description="Helical" evidence="1">
    <location>
        <begin position="301"/>
        <end position="318"/>
    </location>
</feature>
<keyword evidence="1" id="KW-1133">Transmembrane helix</keyword>
<gene>
    <name evidence="3" type="ORF">Tsubulata_017717</name>
</gene>
<proteinExistence type="predicted"/>